<keyword evidence="3" id="KW-0804">Transcription</keyword>
<reference evidence="6 7" key="1">
    <citation type="submission" date="2016-12" db="EMBL/GenBank/DDBJ databases">
        <title>Domibacillus sp. SAOS 44 whole genome sequencing.</title>
        <authorList>
            <person name="Verma A."/>
            <person name="Krishnamurthi S."/>
        </authorList>
    </citation>
    <scope>NUCLEOTIDE SEQUENCE [LARGE SCALE GENOMIC DNA]</scope>
    <source>
        <strain evidence="6 7">SAOS 44</strain>
    </source>
</reference>
<dbReference type="EMBL" id="MRWQ01000010">
    <property type="protein sequence ID" value="OKL36017.1"/>
    <property type="molecule type" value="Genomic_DNA"/>
</dbReference>
<name>A0A1Q5P1A2_9BACI</name>
<dbReference type="SUPFAM" id="SSF55781">
    <property type="entry name" value="GAF domain-like"/>
    <property type="match status" value="1"/>
</dbReference>
<keyword evidence="2" id="KW-0238">DNA-binding</keyword>
<dbReference type="InterPro" id="IPR036388">
    <property type="entry name" value="WH-like_DNA-bd_sf"/>
</dbReference>
<evidence type="ECO:0000313" key="6">
    <source>
        <dbReference type="EMBL" id="OKL36017.1"/>
    </source>
</evidence>
<protein>
    <submittedName>
        <fullName evidence="6">IclR family transcriptional regulator</fullName>
    </submittedName>
</protein>
<dbReference type="Pfam" id="PF09339">
    <property type="entry name" value="HTH_IclR"/>
    <property type="match status" value="1"/>
</dbReference>
<dbReference type="InterPro" id="IPR029016">
    <property type="entry name" value="GAF-like_dom_sf"/>
</dbReference>
<sequence length="252" mass="28413">MNKTVLKSMEIIRLFFDEESLTLLQIMNKTDLPKTSAYRMAESLLELGFLEKDKNGAYRLGLIFLVLGNLVAERLDIRSITLPYMQRLRKETGEAVNLVIRDGEEAVYIEKVDTQESVRVFTQIGRRAPLYGGACPRVLLSFIEPEEQEQLLQSFDIVPYANGTPKDKDDVRRLIEETRKKGWSISHSELENYSSAIAAPIFNHKGDVVAGISLVGPEVRFRDEVHVQEMITKLTEAAKHISAAIGADKSES</sequence>
<evidence type="ECO:0000256" key="3">
    <source>
        <dbReference type="ARBA" id="ARBA00023163"/>
    </source>
</evidence>
<dbReference type="RefSeq" id="WP_073712117.1">
    <property type="nucleotide sequence ID" value="NZ_MRWQ01000010.1"/>
</dbReference>
<dbReference type="GO" id="GO:0003700">
    <property type="term" value="F:DNA-binding transcription factor activity"/>
    <property type="evidence" value="ECO:0007669"/>
    <property type="project" value="TreeGrafter"/>
</dbReference>
<dbReference type="InterPro" id="IPR014757">
    <property type="entry name" value="Tscrpt_reg_IclR_C"/>
</dbReference>
<dbReference type="InterPro" id="IPR036390">
    <property type="entry name" value="WH_DNA-bd_sf"/>
</dbReference>
<evidence type="ECO:0000259" key="4">
    <source>
        <dbReference type="PROSITE" id="PS51077"/>
    </source>
</evidence>
<proteinExistence type="predicted"/>
<dbReference type="Gene3D" id="3.30.450.40">
    <property type="match status" value="1"/>
</dbReference>
<evidence type="ECO:0000256" key="1">
    <source>
        <dbReference type="ARBA" id="ARBA00023015"/>
    </source>
</evidence>
<gene>
    <name evidence="6" type="ORF">BLL40_11840</name>
</gene>
<dbReference type="PROSITE" id="PS51077">
    <property type="entry name" value="HTH_ICLR"/>
    <property type="match status" value="1"/>
</dbReference>
<dbReference type="PROSITE" id="PS51078">
    <property type="entry name" value="ICLR_ED"/>
    <property type="match status" value="1"/>
</dbReference>
<dbReference type="Gene3D" id="1.10.10.10">
    <property type="entry name" value="Winged helix-like DNA-binding domain superfamily/Winged helix DNA-binding domain"/>
    <property type="match status" value="1"/>
</dbReference>
<dbReference type="GO" id="GO:0003677">
    <property type="term" value="F:DNA binding"/>
    <property type="evidence" value="ECO:0007669"/>
    <property type="project" value="UniProtKB-KW"/>
</dbReference>
<dbReference type="GO" id="GO:0045892">
    <property type="term" value="P:negative regulation of DNA-templated transcription"/>
    <property type="evidence" value="ECO:0007669"/>
    <property type="project" value="TreeGrafter"/>
</dbReference>
<feature type="domain" description="IclR-ED" evidence="5">
    <location>
        <begin position="63"/>
        <end position="247"/>
    </location>
</feature>
<evidence type="ECO:0000256" key="2">
    <source>
        <dbReference type="ARBA" id="ARBA00023125"/>
    </source>
</evidence>
<dbReference type="SMART" id="SM00346">
    <property type="entry name" value="HTH_ICLR"/>
    <property type="match status" value="1"/>
</dbReference>
<dbReference type="InterPro" id="IPR005471">
    <property type="entry name" value="Tscrpt_reg_IclR_N"/>
</dbReference>
<comment type="caution">
    <text evidence="6">The sequence shown here is derived from an EMBL/GenBank/DDBJ whole genome shotgun (WGS) entry which is preliminary data.</text>
</comment>
<evidence type="ECO:0000259" key="5">
    <source>
        <dbReference type="PROSITE" id="PS51078"/>
    </source>
</evidence>
<keyword evidence="1" id="KW-0805">Transcription regulation</keyword>
<dbReference type="InterPro" id="IPR050707">
    <property type="entry name" value="HTH_MetabolicPath_Reg"/>
</dbReference>
<organism evidence="6 7">
    <name type="scientific">Domibacillus mangrovi</name>
    <dbReference type="NCBI Taxonomy" id="1714354"/>
    <lineage>
        <taxon>Bacteria</taxon>
        <taxon>Bacillati</taxon>
        <taxon>Bacillota</taxon>
        <taxon>Bacilli</taxon>
        <taxon>Bacillales</taxon>
        <taxon>Bacillaceae</taxon>
        <taxon>Domibacillus</taxon>
    </lineage>
</organism>
<dbReference type="OrthoDB" id="9791752at2"/>
<dbReference type="STRING" id="1714354.BLL40_11840"/>
<dbReference type="Proteomes" id="UP000186524">
    <property type="component" value="Unassembled WGS sequence"/>
</dbReference>
<accession>A0A1Q5P1A2</accession>
<keyword evidence="7" id="KW-1185">Reference proteome</keyword>
<evidence type="ECO:0000313" key="7">
    <source>
        <dbReference type="Proteomes" id="UP000186524"/>
    </source>
</evidence>
<dbReference type="PANTHER" id="PTHR30136:SF24">
    <property type="entry name" value="HTH-TYPE TRANSCRIPTIONAL REPRESSOR ALLR"/>
    <property type="match status" value="1"/>
</dbReference>
<dbReference type="SUPFAM" id="SSF46785">
    <property type="entry name" value="Winged helix' DNA-binding domain"/>
    <property type="match status" value="1"/>
</dbReference>
<dbReference type="Pfam" id="PF01614">
    <property type="entry name" value="IclR_C"/>
    <property type="match status" value="1"/>
</dbReference>
<dbReference type="AlphaFoldDB" id="A0A1Q5P1A2"/>
<dbReference type="PANTHER" id="PTHR30136">
    <property type="entry name" value="HELIX-TURN-HELIX TRANSCRIPTIONAL REGULATOR, ICLR FAMILY"/>
    <property type="match status" value="1"/>
</dbReference>
<feature type="domain" description="HTH iclR-type" evidence="4">
    <location>
        <begin position="2"/>
        <end position="62"/>
    </location>
</feature>